<proteinExistence type="inferred from homology"/>
<keyword evidence="3" id="KW-1185">Reference proteome</keyword>
<dbReference type="Proteomes" id="UP000827724">
    <property type="component" value="Unassembled WGS sequence"/>
</dbReference>
<dbReference type="SUPFAM" id="SSF52743">
    <property type="entry name" value="Subtilisin-like"/>
    <property type="match status" value="1"/>
</dbReference>
<dbReference type="Gene3D" id="3.40.50.200">
    <property type="entry name" value="Peptidase S8/S53 domain"/>
    <property type="match status" value="1"/>
</dbReference>
<evidence type="ECO:0000313" key="3">
    <source>
        <dbReference type="Proteomes" id="UP000827724"/>
    </source>
</evidence>
<comment type="similarity">
    <text evidence="1">Belongs to the peptidase S8 family.</text>
</comment>
<protein>
    <submittedName>
        <fullName evidence="2">Subtilisin</fullName>
    </submittedName>
</protein>
<evidence type="ECO:0000256" key="1">
    <source>
        <dbReference type="PROSITE-ProRule" id="PRU01240"/>
    </source>
</evidence>
<accession>A0A9P8QM95</accession>
<gene>
    <name evidence="2" type="ORF">Trco_002246</name>
</gene>
<sequence>MALVPLAFIAGKTFRVAEKASIAGAKVSQGSSTSSSAMLSGFTCAANEIVTKNCTTNPPRPASAVTAGAIDAAWGVADSSNWAEAVDILAPGTDITSAWNGGDNDQNTISGASMATPHIVGLPPCTPTSLDGVTW</sequence>
<dbReference type="InterPro" id="IPR036852">
    <property type="entry name" value="Peptidase_S8/S53_dom_sf"/>
</dbReference>
<comment type="caution">
    <text evidence="1">Lacks conserved residue(s) required for the propagation of feature annotation.</text>
</comment>
<dbReference type="OrthoDB" id="206201at2759"/>
<dbReference type="PROSITE" id="PS51892">
    <property type="entry name" value="SUBTILASE"/>
    <property type="match status" value="1"/>
</dbReference>
<dbReference type="AlphaFoldDB" id="A0A9P8QM95"/>
<evidence type="ECO:0000313" key="2">
    <source>
        <dbReference type="EMBL" id="KAH6608900.1"/>
    </source>
</evidence>
<dbReference type="GO" id="GO:0006508">
    <property type="term" value="P:proteolysis"/>
    <property type="evidence" value="ECO:0007669"/>
    <property type="project" value="InterPro"/>
</dbReference>
<reference evidence="2" key="1">
    <citation type="submission" date="2021-08" db="EMBL/GenBank/DDBJ databases">
        <title>Chromosome-Level Trichoderma cornu-damae using Hi-C Data.</title>
        <authorList>
            <person name="Kim C.S."/>
        </authorList>
    </citation>
    <scope>NUCLEOTIDE SEQUENCE</scope>
    <source>
        <strain evidence="2">KA19-0412C</strain>
    </source>
</reference>
<name>A0A9P8QM95_9HYPO</name>
<organism evidence="2 3">
    <name type="scientific">Trichoderma cornu-damae</name>
    <dbReference type="NCBI Taxonomy" id="654480"/>
    <lineage>
        <taxon>Eukaryota</taxon>
        <taxon>Fungi</taxon>
        <taxon>Dikarya</taxon>
        <taxon>Ascomycota</taxon>
        <taxon>Pezizomycotina</taxon>
        <taxon>Sordariomycetes</taxon>
        <taxon>Hypocreomycetidae</taxon>
        <taxon>Hypocreales</taxon>
        <taxon>Hypocreaceae</taxon>
        <taxon>Trichoderma</taxon>
    </lineage>
</organism>
<dbReference type="EMBL" id="JAIWOZ010000002">
    <property type="protein sequence ID" value="KAH6608900.1"/>
    <property type="molecule type" value="Genomic_DNA"/>
</dbReference>
<dbReference type="GO" id="GO:0004252">
    <property type="term" value="F:serine-type endopeptidase activity"/>
    <property type="evidence" value="ECO:0007669"/>
    <property type="project" value="InterPro"/>
</dbReference>
<comment type="caution">
    <text evidence="2">The sequence shown here is derived from an EMBL/GenBank/DDBJ whole genome shotgun (WGS) entry which is preliminary data.</text>
</comment>